<geneLocation type="plasmid" evidence="1">
    <name>pCB111</name>
</geneLocation>
<protein>
    <submittedName>
        <fullName evidence="1">Uncharacterized protein</fullName>
    </submittedName>
</protein>
<accession>A0A077K2P9</accession>
<dbReference type="RefSeq" id="WP_032072503.1">
    <property type="nucleotide sequence ID" value="NC_025146.1"/>
</dbReference>
<proteinExistence type="predicted"/>
<dbReference type="EMBL" id="AB855771">
    <property type="protein sequence ID" value="BAP25763.1"/>
    <property type="molecule type" value="Genomic_DNA"/>
</dbReference>
<organism evidence="1">
    <name type="scientific">Clostridium botulinum</name>
    <dbReference type="NCBI Taxonomy" id="1491"/>
    <lineage>
        <taxon>Bacteria</taxon>
        <taxon>Bacillati</taxon>
        <taxon>Bacillota</taxon>
        <taxon>Clostridia</taxon>
        <taxon>Eubacteriales</taxon>
        <taxon>Clostridiaceae</taxon>
        <taxon>Clostridium</taxon>
    </lineage>
</organism>
<reference evidence="1" key="1">
    <citation type="submission" date="2013-09" db="EMBL/GenBank/DDBJ databases">
        <title>Analysis of type B2 neurotoxin-encoding plasmid in Clostridium botulinum.</title>
        <authorList>
            <person name="Hosomi K."/>
            <person name="Sakaguchi Y."/>
            <person name="Gotoh K."/>
            <person name="Nakamura K."/>
            <person name="Kohda T."/>
            <person name="Mukamoto M."/>
            <person name="Iida T."/>
            <person name="Kozaki S."/>
        </authorList>
    </citation>
    <scope>NUCLEOTIDE SEQUENCE</scope>
    <source>
        <strain evidence="1">111</strain>
        <plasmid evidence="1">pCB111</plasmid>
    </source>
</reference>
<name>A0A077K2P9_CLOBO</name>
<evidence type="ECO:0000313" key="1">
    <source>
        <dbReference type="EMBL" id="BAP25763.1"/>
    </source>
</evidence>
<sequence length="249" mass="29824">MLNLFFQNKTIKKEEPLKIKPIHYQRINFFKYFKNNGYVKKILCLYEDVRCIPDVAYFNYSNDRATTDIPCIDKEIFIISNYDNENGIRTYTLVQTDFSIPIKYKVLMIKNSKDCDVNLTNPKYEIYEYIRNNNLVEIKDKPEIKQPQIDFGYGKIIIEVLDSLNKANKENKIYNKDELFHLILENIKLSKSFIKSFDSTEEERIMNIRVKHRVMYYLDIIFGNCNNYLTICKALGKGKEYQENYYYNI</sequence>
<keyword evidence="1" id="KW-0614">Plasmid</keyword>
<dbReference type="AlphaFoldDB" id="A0A077K2P9"/>